<dbReference type="EMBL" id="JACIVA010000060">
    <property type="protein sequence ID" value="MBB1098486.1"/>
    <property type="molecule type" value="Genomic_DNA"/>
</dbReference>
<dbReference type="Proteomes" id="UP000517106">
    <property type="component" value="Unassembled WGS sequence"/>
</dbReference>
<sequence length="284" mass="32885">MAKLTITTVTDPMMGMLWETWPTMRKLETHYGDQIDFKFMMGQLVKNVYDLVDPNVTQMYGKKVALNQYWTRLMQVYLQEEQIAGMPIYMGGNERLFDEEHLSSVPLNLGFLAIAGNDSEKENQVLYEMQYDTVVNNLQTNDIKYLTALASKFGIDQSQFESRYNSTGVKGHLAQSQQIMQQMKIDQLPAYILTYNGKSYIIKGIPKYDEWQRLIKQVTDDEIKASRIEANSETINAFINCHPHISSLELKEAFDVEEKDVVELLKETPLEKEKVKSTIFYRKA</sequence>
<dbReference type="InterPro" id="IPR036249">
    <property type="entry name" value="Thioredoxin-like_sf"/>
</dbReference>
<protein>
    <submittedName>
        <fullName evidence="1">DsbA family protein</fullName>
    </submittedName>
</protein>
<comment type="caution">
    <text evidence="1">The sequence shown here is derived from an EMBL/GenBank/DDBJ whole genome shotgun (WGS) entry which is preliminary data.</text>
</comment>
<name>A0A7W3UMV4_9LACO</name>
<proteinExistence type="predicted"/>
<evidence type="ECO:0000313" key="1">
    <source>
        <dbReference type="EMBL" id="MBB1098486.1"/>
    </source>
</evidence>
<dbReference type="CDD" id="cd03025">
    <property type="entry name" value="DsbA_FrnE_like"/>
    <property type="match status" value="1"/>
</dbReference>
<dbReference type="SUPFAM" id="SSF52833">
    <property type="entry name" value="Thioredoxin-like"/>
    <property type="match status" value="1"/>
</dbReference>
<accession>A0A7W3UMV4</accession>
<reference evidence="1 2" key="1">
    <citation type="submission" date="2020-07" db="EMBL/GenBank/DDBJ databases">
        <title>Description of Limosilactobacillus balticus sp. nov., Limosilactobacillus agrestis sp. nov., Limosilactobacillus albertensis sp. nov., Limosilactobacillus rudii sp. nov., Limosilactobacillus fastidiosus sp. nov., five novel Limosilactobacillus species isolated from the vertebrate gastrointestinal tract, and proposal of 6 subspecies of Limosilactobacillus reuteri adapted to the gastrointestinal tract of specific vertebrate hosts.</title>
        <authorList>
            <person name="Li F."/>
            <person name="Cheng C."/>
            <person name="Zheng J."/>
            <person name="Quevedo R.M."/>
            <person name="Li J."/>
            <person name="Roos S."/>
            <person name="Gaenzle M.G."/>
            <person name="Walter J."/>
        </authorList>
    </citation>
    <scope>NUCLEOTIDE SEQUENCE [LARGE SCALE GENOMIC DNA]</scope>
    <source>
        <strain evidence="1 2">STM2_1</strain>
    </source>
</reference>
<evidence type="ECO:0000313" key="2">
    <source>
        <dbReference type="Proteomes" id="UP000517106"/>
    </source>
</evidence>
<gene>
    <name evidence="1" type="ORF">H5S09_11185</name>
</gene>
<dbReference type="AlphaFoldDB" id="A0A7W3UMV4"/>
<dbReference type="Pfam" id="PF13743">
    <property type="entry name" value="Thioredoxin_5"/>
    <property type="match status" value="1"/>
</dbReference>
<organism evidence="1 2">
    <name type="scientific">Limosilactobacillus rudii</name>
    <dbReference type="NCBI Taxonomy" id="2759755"/>
    <lineage>
        <taxon>Bacteria</taxon>
        <taxon>Bacillati</taxon>
        <taxon>Bacillota</taxon>
        <taxon>Bacilli</taxon>
        <taxon>Lactobacillales</taxon>
        <taxon>Lactobacillaceae</taxon>
        <taxon>Limosilactobacillus</taxon>
    </lineage>
</organism>
<keyword evidence="2" id="KW-1185">Reference proteome</keyword>
<dbReference type="RefSeq" id="WP_182597185.1">
    <property type="nucleotide sequence ID" value="NZ_JACIVA010000060.1"/>
</dbReference>
<dbReference type="Gene3D" id="3.40.30.10">
    <property type="entry name" value="Glutaredoxin"/>
    <property type="match status" value="1"/>
</dbReference>